<evidence type="ECO:0000313" key="4">
    <source>
        <dbReference type="EMBL" id="CAL4928104.1"/>
    </source>
</evidence>
<accession>A0ABC8XPL0</accession>
<name>A0ABC8XPL0_9POAL</name>
<dbReference type="Pfam" id="PF20235">
    <property type="entry name" value="PIR2-like_helical"/>
    <property type="match status" value="2"/>
</dbReference>
<dbReference type="InterPro" id="IPR022059">
    <property type="entry name" value="DUF3615"/>
</dbReference>
<dbReference type="AlphaFoldDB" id="A0ABC8XPL0"/>
<dbReference type="Proteomes" id="UP001497457">
    <property type="component" value="Chromosome 14rd"/>
</dbReference>
<evidence type="ECO:0000256" key="1">
    <source>
        <dbReference type="SAM" id="MobiDB-lite"/>
    </source>
</evidence>
<sequence length="524" mass="58381">MVSSVAEQRRSLCESILGYYMSAVDELPESLIPLVREAGFCFGFLDPVSNIMANTVLYKASLGVRKANQEEQGRREKRRKRSQPGTSSEGGSSKVICTSDFSSIADRSLQGLVTFLTSYFRYLHAREALHYLSMSNADLFVAVYLIEKHRRASCTSSAIHCTIKIALSCAALSAKHPQPNAFVSSSLILVSRLEVVYTLLRTDPMKLSMLSAGVGADLREPVLNAAKRFCGPVRVSPPVGIDHELSMKRLLLDKIHGFYLEAISCLPKTLLRSRLHRALLKAGHCYGPFDPVSNIILNTIWYDTTFPHHELKVDVVLMESLALVESRSLHGLVASMFSIFPTFSMNDILRRLLKYGSVSGVVKKGDDYELHSICGVNVEIPHDGKFGYFLNRNGYPFSHINAWVTRRDTHHTDAVPTLLFIECSNNCKDMKGAPLMCCVVSGSSEDAGRCFHCERSGTKIVHPYLGSYHGQEKDFEDMACGKHPLTNEELIGYGKMRTVFADTVETEPLMYLPESRHSACNEVY</sequence>
<evidence type="ECO:0000259" key="3">
    <source>
        <dbReference type="Pfam" id="PF20235"/>
    </source>
</evidence>
<protein>
    <submittedName>
        <fullName evidence="4">Uncharacterized protein</fullName>
    </submittedName>
</protein>
<dbReference type="EMBL" id="OZ075124">
    <property type="protein sequence ID" value="CAL4928104.1"/>
    <property type="molecule type" value="Genomic_DNA"/>
</dbReference>
<reference evidence="4 5" key="2">
    <citation type="submission" date="2024-10" db="EMBL/GenBank/DDBJ databases">
        <authorList>
            <person name="Ryan C."/>
        </authorList>
    </citation>
    <scope>NUCLEOTIDE SEQUENCE [LARGE SCALE GENOMIC DNA]</scope>
</reference>
<dbReference type="PANTHER" id="PTHR33120">
    <property type="entry name" value="EXPRESSED PROTEIN-RELATED"/>
    <property type="match status" value="1"/>
</dbReference>
<evidence type="ECO:0000259" key="2">
    <source>
        <dbReference type="Pfam" id="PF12274"/>
    </source>
</evidence>
<feature type="compositionally biased region" description="Polar residues" evidence="1">
    <location>
        <begin position="83"/>
        <end position="94"/>
    </location>
</feature>
<evidence type="ECO:0000313" key="5">
    <source>
        <dbReference type="Proteomes" id="UP001497457"/>
    </source>
</evidence>
<feature type="region of interest" description="Disordered" evidence="1">
    <location>
        <begin position="68"/>
        <end position="94"/>
    </location>
</feature>
<feature type="domain" description="DUF3615" evidence="2">
    <location>
        <begin position="363"/>
        <end position="463"/>
    </location>
</feature>
<dbReference type="Pfam" id="PF12274">
    <property type="entry name" value="DUF3615"/>
    <property type="match status" value="1"/>
</dbReference>
<proteinExistence type="predicted"/>
<dbReference type="PANTHER" id="PTHR33120:SF53">
    <property type="entry name" value="OS03G0697833 PROTEIN"/>
    <property type="match status" value="1"/>
</dbReference>
<feature type="domain" description="PIR2-like helical" evidence="3">
    <location>
        <begin position="253"/>
        <end position="354"/>
    </location>
</feature>
<reference evidence="5" key="1">
    <citation type="submission" date="2024-06" db="EMBL/GenBank/DDBJ databases">
        <authorList>
            <person name="Ryan C."/>
        </authorList>
    </citation>
    <scope>NUCLEOTIDE SEQUENCE [LARGE SCALE GENOMIC DNA]</scope>
</reference>
<organism evidence="4 5">
    <name type="scientific">Urochloa decumbens</name>
    <dbReference type="NCBI Taxonomy" id="240449"/>
    <lineage>
        <taxon>Eukaryota</taxon>
        <taxon>Viridiplantae</taxon>
        <taxon>Streptophyta</taxon>
        <taxon>Embryophyta</taxon>
        <taxon>Tracheophyta</taxon>
        <taxon>Spermatophyta</taxon>
        <taxon>Magnoliopsida</taxon>
        <taxon>Liliopsida</taxon>
        <taxon>Poales</taxon>
        <taxon>Poaceae</taxon>
        <taxon>PACMAD clade</taxon>
        <taxon>Panicoideae</taxon>
        <taxon>Panicodae</taxon>
        <taxon>Paniceae</taxon>
        <taxon>Melinidinae</taxon>
        <taxon>Urochloa</taxon>
    </lineage>
</organism>
<feature type="domain" description="PIR2-like helical" evidence="3">
    <location>
        <begin position="15"/>
        <end position="147"/>
    </location>
</feature>
<dbReference type="InterPro" id="IPR046527">
    <property type="entry name" value="PIR2-like_helical"/>
</dbReference>
<gene>
    <name evidence="4" type="ORF">URODEC1_LOCUS24981</name>
</gene>
<keyword evidence="5" id="KW-1185">Reference proteome</keyword>